<accession>A0A9Q1L570</accession>
<proteinExistence type="predicted"/>
<keyword evidence="2" id="KW-1185">Reference proteome</keyword>
<organism evidence="1 2">
    <name type="scientific">Anisodus acutangulus</name>
    <dbReference type="NCBI Taxonomy" id="402998"/>
    <lineage>
        <taxon>Eukaryota</taxon>
        <taxon>Viridiplantae</taxon>
        <taxon>Streptophyta</taxon>
        <taxon>Embryophyta</taxon>
        <taxon>Tracheophyta</taxon>
        <taxon>Spermatophyta</taxon>
        <taxon>Magnoliopsida</taxon>
        <taxon>eudicotyledons</taxon>
        <taxon>Gunneridae</taxon>
        <taxon>Pentapetalae</taxon>
        <taxon>asterids</taxon>
        <taxon>lamiids</taxon>
        <taxon>Solanales</taxon>
        <taxon>Solanaceae</taxon>
        <taxon>Solanoideae</taxon>
        <taxon>Hyoscyameae</taxon>
        <taxon>Anisodus</taxon>
    </lineage>
</organism>
<protein>
    <submittedName>
        <fullName evidence="1">Uncharacterized protein</fullName>
    </submittedName>
</protein>
<gene>
    <name evidence="1" type="ORF">K7X08_022046</name>
</gene>
<reference evidence="2" key="1">
    <citation type="journal article" date="2023" name="Proc. Natl. Acad. Sci. U.S.A.">
        <title>Genomic and structural basis for evolution of tropane alkaloid biosynthesis.</title>
        <authorList>
            <person name="Wanga Y.-J."/>
            <person name="Taina T."/>
            <person name="Yua J.-Y."/>
            <person name="Lia J."/>
            <person name="Xua B."/>
            <person name="Chenc J."/>
            <person name="D'Auriad J.C."/>
            <person name="Huanga J.-P."/>
            <person name="Huanga S.-X."/>
        </authorList>
    </citation>
    <scope>NUCLEOTIDE SEQUENCE [LARGE SCALE GENOMIC DNA]</scope>
    <source>
        <strain evidence="2">cv. KIB-2019</strain>
    </source>
</reference>
<comment type="caution">
    <text evidence="1">The sequence shown here is derived from an EMBL/GenBank/DDBJ whole genome shotgun (WGS) entry which is preliminary data.</text>
</comment>
<name>A0A9Q1L570_9SOLA</name>
<sequence length="136" mass="15586">MDTQIPISSQDLMSPNIIDEFEDMEVTQFDEDTLRQLLFEVEQEPNCDNNVQDCSVTQPMVIEMAPNLAKTEEEELVIDDFEWLEMMELSHTDAIACPEGMNEIFDVGEFAIDFSHFCSSIPLEEIGYDALYQESS</sequence>
<dbReference type="OrthoDB" id="909150at2759"/>
<dbReference type="Proteomes" id="UP001152561">
    <property type="component" value="Unassembled WGS sequence"/>
</dbReference>
<dbReference type="EMBL" id="JAJAGQ010000023">
    <property type="protein sequence ID" value="KAJ8528354.1"/>
    <property type="molecule type" value="Genomic_DNA"/>
</dbReference>
<evidence type="ECO:0000313" key="1">
    <source>
        <dbReference type="EMBL" id="KAJ8528354.1"/>
    </source>
</evidence>
<evidence type="ECO:0000313" key="2">
    <source>
        <dbReference type="Proteomes" id="UP001152561"/>
    </source>
</evidence>
<dbReference type="AlphaFoldDB" id="A0A9Q1L570"/>